<feature type="compositionally biased region" description="Basic and acidic residues" evidence="3">
    <location>
        <begin position="367"/>
        <end position="383"/>
    </location>
</feature>
<feature type="compositionally biased region" description="Polar residues" evidence="3">
    <location>
        <begin position="764"/>
        <end position="777"/>
    </location>
</feature>
<organism evidence="6 7">
    <name type="scientific">Meloidogyne incognita</name>
    <name type="common">Southern root-knot nematode worm</name>
    <name type="synonym">Oxyuris incognita</name>
    <dbReference type="NCBI Taxonomy" id="6306"/>
    <lineage>
        <taxon>Eukaryota</taxon>
        <taxon>Metazoa</taxon>
        <taxon>Ecdysozoa</taxon>
        <taxon>Nematoda</taxon>
        <taxon>Chromadorea</taxon>
        <taxon>Rhabditida</taxon>
        <taxon>Tylenchina</taxon>
        <taxon>Tylenchomorpha</taxon>
        <taxon>Tylenchoidea</taxon>
        <taxon>Meloidogynidae</taxon>
        <taxon>Meloidogyninae</taxon>
        <taxon>Meloidogyne</taxon>
        <taxon>Meloidogyne incognita group</taxon>
    </lineage>
</organism>
<evidence type="ECO:0000259" key="4">
    <source>
        <dbReference type="Pfam" id="PF10254"/>
    </source>
</evidence>
<feature type="region of interest" description="Disordered" evidence="3">
    <location>
        <begin position="295"/>
        <end position="314"/>
    </location>
</feature>
<sequence>MSSNKAILPQNVLSMRFYASWDVDRTSSSIAVQRTLSMVFTRLVLTKTLITSETTPFTIAVRLQGNRRILRSNDLCISPTKLETPLDISFTIQYSHYIKRKTNNLQILIQRRKRYKNRQIPGFKTLAMGRLNLDEILQFGGSREIIVWDASCLNKARHSMRELHAGKIYVNSCFTSSAESPEPYSGPSSSRRRQRLVATVSEKEPMVLSEEEPEEFTTGEESESDMDDTPRGRSNDQRRQKKFLKQRNIKQRIIALLRKFKPEDETVLECPLSSRSIVPPTEQELEEIFEELGNISDSGPELEPDKMSIVSNPRPKIRPFFGSKSDIMPPIEDYRNDEYPFLSDEITDDSEFASSNDDIQQSQQQQNKRESEQFDVSRKESHGKPNFYVRPPLPLTHSETLQSVLSSSEPPQNKVVLDSMEDLLKRLDNLSMSNNQIIPEHIWICSSKDLNWLSKVNSKALEPINLFDCPTEGSVKMMLQAVIGKIQNFCNYNSISPPVSIIGVLGGDHLLSNILRAYVHLLQDKACKEDWLYYLRFALVLPPASAIGRLLSQVAGFGGYSEAIWKVIQSVSLAFREENYSNLTDQLIEIRNCLVALQGSQENKRCTNLQIGEAMLQLCKNKSSGRQLGYKGENGTSDVLNGKLQVFVPFLAELLTCSTVGGEQPSNNETSTNLVSLHFISSQTAQADEHLTEFSPECSSIDANIANSINTSAKTPRSIYNPTQHSHSSPSIPTALNALANTAGIELKEKEMNEDENVVEQKHQLQQQNNTSPQRNVGSVKILHSTPSGTESSTSTSSPLTRELQIEYWTTSNYPCSPPAFTQQATQSFHNDFCSPSTSNISTTSGSKFSMKASVRTLSIAREPLNHLLSILFVKERKKDKVLQKLGRRSKQKSFENNTAGFCAQSRVVSGVTRIVCTCGGGGIGKKDAGMNVTIDGVLWKGVRFFQISAQWQTHVKLFPVTFPMDLPLMSILPT</sequence>
<feature type="domain" description="Phosphofurin acidic cluster sorting protein 1/2 N-terminal C2" evidence="5">
    <location>
        <begin position="14"/>
        <end position="179"/>
    </location>
</feature>
<dbReference type="GO" id="GO:0072659">
    <property type="term" value="P:protein localization to plasma membrane"/>
    <property type="evidence" value="ECO:0007669"/>
    <property type="project" value="TreeGrafter"/>
</dbReference>
<dbReference type="PANTHER" id="PTHR13280">
    <property type="entry name" value="PHOSPHOFURIN ACIDIC CLUSTER SORTING PROTEIN"/>
    <property type="match status" value="1"/>
</dbReference>
<keyword evidence="6" id="KW-1185">Reference proteome</keyword>
<dbReference type="AlphaFoldDB" id="A0A914LLX9"/>
<dbReference type="Proteomes" id="UP000887563">
    <property type="component" value="Unplaced"/>
</dbReference>
<comment type="similarity">
    <text evidence="1">Belongs to the PACS family.</text>
</comment>
<name>A0A914LLX9_MELIC</name>
<evidence type="ECO:0000259" key="5">
    <source>
        <dbReference type="Pfam" id="PF25332"/>
    </source>
</evidence>
<dbReference type="InterPro" id="IPR057541">
    <property type="entry name" value="PACS1/2_N"/>
</dbReference>
<feature type="compositionally biased region" description="Acidic residues" evidence="3">
    <location>
        <begin position="209"/>
        <end position="227"/>
    </location>
</feature>
<feature type="region of interest" description="Disordered" evidence="3">
    <location>
        <begin position="752"/>
        <end position="777"/>
    </location>
</feature>
<dbReference type="WBParaSite" id="Minc3s00628g15304">
    <property type="protein sequence ID" value="Minc3s00628g15304"/>
    <property type="gene ID" value="Minc3s00628g15304"/>
</dbReference>
<evidence type="ECO:0000313" key="6">
    <source>
        <dbReference type="Proteomes" id="UP000887563"/>
    </source>
</evidence>
<feature type="region of interest" description="Disordered" evidence="3">
    <location>
        <begin position="179"/>
        <end position="244"/>
    </location>
</feature>
<evidence type="ECO:0000313" key="7">
    <source>
        <dbReference type="WBParaSite" id="Minc3s00628g15304"/>
    </source>
</evidence>
<reference evidence="7" key="1">
    <citation type="submission" date="2022-11" db="UniProtKB">
        <authorList>
            <consortium name="WormBaseParasite"/>
        </authorList>
    </citation>
    <scope>IDENTIFICATION</scope>
</reference>
<dbReference type="Pfam" id="PF10254">
    <property type="entry name" value="Pacs-1"/>
    <property type="match status" value="2"/>
</dbReference>
<feature type="domain" description="Phosphofurin acidic cluster sorting protein 1/2 C-terminal" evidence="4">
    <location>
        <begin position="426"/>
        <end position="691"/>
    </location>
</feature>
<dbReference type="InterPro" id="IPR019381">
    <property type="entry name" value="PACS1/2_C"/>
</dbReference>
<feature type="domain" description="Phosphofurin acidic cluster sorting protein 1/2 C-terminal" evidence="4">
    <location>
        <begin position="764"/>
        <end position="962"/>
    </location>
</feature>
<feature type="compositionally biased region" description="Low complexity" evidence="3">
    <location>
        <begin position="179"/>
        <end position="189"/>
    </location>
</feature>
<feature type="region of interest" description="Disordered" evidence="3">
    <location>
        <begin position="351"/>
        <end position="392"/>
    </location>
</feature>
<feature type="region of interest" description="Disordered" evidence="3">
    <location>
        <begin position="714"/>
        <end position="734"/>
    </location>
</feature>
<keyword evidence="2" id="KW-0597">Phosphoprotein</keyword>
<accession>A0A914LLX9</accession>
<feature type="compositionally biased region" description="Basic and acidic residues" evidence="3">
    <location>
        <begin position="228"/>
        <end position="238"/>
    </location>
</feature>
<evidence type="ECO:0000256" key="2">
    <source>
        <dbReference type="ARBA" id="ARBA00022553"/>
    </source>
</evidence>
<protein>
    <submittedName>
        <fullName evidence="7">Phosphofurin acidic cluster sorting protein</fullName>
    </submittedName>
</protein>
<evidence type="ECO:0000256" key="3">
    <source>
        <dbReference type="SAM" id="MobiDB-lite"/>
    </source>
</evidence>
<evidence type="ECO:0000256" key="1">
    <source>
        <dbReference type="ARBA" id="ARBA00008590"/>
    </source>
</evidence>
<dbReference type="Pfam" id="PF25332">
    <property type="entry name" value="C2_PACS_N"/>
    <property type="match status" value="1"/>
</dbReference>
<dbReference type="PANTHER" id="PTHR13280:SF17">
    <property type="entry name" value="KRUEPPEL TARGET AT 95D, ISOFORM A"/>
    <property type="match status" value="1"/>
</dbReference>
<proteinExistence type="inferred from homology"/>